<accession>A0A517DNZ4</accession>
<dbReference type="Proteomes" id="UP000320776">
    <property type="component" value="Chromosome"/>
</dbReference>
<dbReference type="EMBL" id="CP036259">
    <property type="protein sequence ID" value="QDR79081.1"/>
    <property type="molecule type" value="Genomic_DNA"/>
</dbReference>
<dbReference type="Pfam" id="PF01032">
    <property type="entry name" value="FecCD"/>
    <property type="match status" value="1"/>
</dbReference>
<keyword evidence="7 8" id="KW-0472">Membrane</keyword>
<evidence type="ECO:0000256" key="4">
    <source>
        <dbReference type="ARBA" id="ARBA00022475"/>
    </source>
</evidence>
<evidence type="ECO:0000256" key="3">
    <source>
        <dbReference type="ARBA" id="ARBA00022448"/>
    </source>
</evidence>
<feature type="transmembrane region" description="Helical" evidence="8">
    <location>
        <begin position="127"/>
        <end position="148"/>
    </location>
</feature>
<gene>
    <name evidence="9" type="primary">hmuU_2</name>
    <name evidence="9" type="ORF">SPTER_03400</name>
</gene>
<dbReference type="InterPro" id="IPR000522">
    <property type="entry name" value="ABC_transptr_permease_BtuC"/>
</dbReference>
<evidence type="ECO:0000256" key="8">
    <source>
        <dbReference type="SAM" id="Phobius"/>
    </source>
</evidence>
<keyword evidence="3" id="KW-0813">Transport</keyword>
<dbReference type="CDD" id="cd06550">
    <property type="entry name" value="TM_ABC_iron-siderophores_like"/>
    <property type="match status" value="1"/>
</dbReference>
<dbReference type="InterPro" id="IPR037294">
    <property type="entry name" value="ABC_BtuC-like"/>
</dbReference>
<keyword evidence="6 8" id="KW-1133">Transmembrane helix</keyword>
<feature type="transmembrane region" description="Helical" evidence="8">
    <location>
        <begin position="71"/>
        <end position="90"/>
    </location>
</feature>
<comment type="subcellular location">
    <subcellularLocation>
        <location evidence="1">Cell membrane</location>
        <topology evidence="1">Multi-pass membrane protein</topology>
    </subcellularLocation>
</comment>
<keyword evidence="10" id="KW-1185">Reference proteome</keyword>
<comment type="similarity">
    <text evidence="2">Belongs to the binding-protein-dependent transport system permease family. FecCD subfamily.</text>
</comment>
<evidence type="ECO:0000313" key="9">
    <source>
        <dbReference type="EMBL" id="QDR79081.1"/>
    </source>
</evidence>
<protein>
    <submittedName>
        <fullName evidence="9">Hemin transport system permease protein HmuU</fullName>
    </submittedName>
</protein>
<dbReference type="GO" id="GO:0033214">
    <property type="term" value="P:siderophore-iron import into cell"/>
    <property type="evidence" value="ECO:0007669"/>
    <property type="project" value="TreeGrafter"/>
</dbReference>
<name>A0A517DNZ4_9FIRM</name>
<dbReference type="SUPFAM" id="SSF81345">
    <property type="entry name" value="ABC transporter involved in vitamin B12 uptake, BtuC"/>
    <property type="match status" value="1"/>
</dbReference>
<feature type="transmembrane region" description="Helical" evidence="8">
    <location>
        <begin position="160"/>
        <end position="182"/>
    </location>
</feature>
<evidence type="ECO:0000256" key="6">
    <source>
        <dbReference type="ARBA" id="ARBA00022989"/>
    </source>
</evidence>
<evidence type="ECO:0000256" key="2">
    <source>
        <dbReference type="ARBA" id="ARBA00007935"/>
    </source>
</evidence>
<evidence type="ECO:0000313" key="10">
    <source>
        <dbReference type="Proteomes" id="UP000320776"/>
    </source>
</evidence>
<dbReference type="RefSeq" id="WP_144348776.1">
    <property type="nucleotide sequence ID" value="NZ_CP036259.1"/>
</dbReference>
<sequence length="343" mass="36153">MLKLCKQNKSKILVLIISFLLVTCLSLTFGQVDIPLTGTAAVLAYQLYIPGVSAADFTFEQQALLWYIRMPRTLVGLLVGAALAVAGAVLQGVFSNPLADPGLLGVASGAATGAVIAIAAGIGFWQLFALPVSAFAGATAAVSLTVLLSVRPGKIPVMPLLLAGMAVSILAGALTAGILTYINEQKLQQYLFWLVGSLDFRRWEHVFIAFWPIGAGITVLFFLARQLNVLALGETEARAVGMAVVPFRLLILLIASLITAAAVCVSGNIGFVGLIIPHIARLLVGPDHRLLLPVSALAGATFLVLCDTLGRVLIGPSEIRAGIMTALVGVPYFLYLLRTIPRQ</sequence>
<dbReference type="GO" id="GO:0022857">
    <property type="term" value="F:transmembrane transporter activity"/>
    <property type="evidence" value="ECO:0007669"/>
    <property type="project" value="InterPro"/>
</dbReference>
<keyword evidence="5 8" id="KW-0812">Transmembrane</keyword>
<dbReference type="KEGG" id="sted:SPTER_03400"/>
<feature type="transmembrane region" description="Helical" evidence="8">
    <location>
        <begin position="319"/>
        <end position="337"/>
    </location>
</feature>
<dbReference type="OrthoDB" id="9811721at2"/>
<reference evidence="9 10" key="1">
    <citation type="submission" date="2019-02" db="EMBL/GenBank/DDBJ databases">
        <title>Closed genome of Sporomusa termitida DSM 4440.</title>
        <authorList>
            <person name="Poehlein A."/>
            <person name="Daniel R."/>
        </authorList>
    </citation>
    <scope>NUCLEOTIDE SEQUENCE [LARGE SCALE GENOMIC DNA]</scope>
    <source>
        <strain evidence="9 10">DSM 4440</strain>
    </source>
</reference>
<dbReference type="FunFam" id="1.10.3470.10:FF:000001">
    <property type="entry name" value="Vitamin B12 ABC transporter permease BtuC"/>
    <property type="match status" value="1"/>
</dbReference>
<dbReference type="PANTHER" id="PTHR30472">
    <property type="entry name" value="FERRIC ENTEROBACTIN TRANSPORT SYSTEM PERMEASE PROTEIN"/>
    <property type="match status" value="1"/>
</dbReference>
<proteinExistence type="inferred from homology"/>
<evidence type="ECO:0000256" key="7">
    <source>
        <dbReference type="ARBA" id="ARBA00023136"/>
    </source>
</evidence>
<feature type="transmembrane region" description="Helical" evidence="8">
    <location>
        <begin position="102"/>
        <end position="120"/>
    </location>
</feature>
<dbReference type="Gene3D" id="1.10.3470.10">
    <property type="entry name" value="ABC transporter involved in vitamin B12 uptake, BtuC"/>
    <property type="match status" value="1"/>
</dbReference>
<feature type="transmembrane region" description="Helical" evidence="8">
    <location>
        <begin position="290"/>
        <end position="313"/>
    </location>
</feature>
<dbReference type="AlphaFoldDB" id="A0A517DNZ4"/>
<dbReference type="GO" id="GO:0005886">
    <property type="term" value="C:plasma membrane"/>
    <property type="evidence" value="ECO:0007669"/>
    <property type="project" value="UniProtKB-SubCell"/>
</dbReference>
<dbReference type="PANTHER" id="PTHR30472:SF25">
    <property type="entry name" value="ABC TRANSPORTER PERMEASE PROTEIN MJ0876-RELATED"/>
    <property type="match status" value="1"/>
</dbReference>
<evidence type="ECO:0000256" key="1">
    <source>
        <dbReference type="ARBA" id="ARBA00004651"/>
    </source>
</evidence>
<feature type="transmembrane region" description="Helical" evidence="8">
    <location>
        <begin position="249"/>
        <end position="278"/>
    </location>
</feature>
<organism evidence="9 10">
    <name type="scientific">Sporomusa termitida</name>
    <dbReference type="NCBI Taxonomy" id="2377"/>
    <lineage>
        <taxon>Bacteria</taxon>
        <taxon>Bacillati</taxon>
        <taxon>Bacillota</taxon>
        <taxon>Negativicutes</taxon>
        <taxon>Selenomonadales</taxon>
        <taxon>Sporomusaceae</taxon>
        <taxon>Sporomusa</taxon>
    </lineage>
</organism>
<feature type="transmembrane region" description="Helical" evidence="8">
    <location>
        <begin position="203"/>
        <end position="224"/>
    </location>
</feature>
<evidence type="ECO:0000256" key="5">
    <source>
        <dbReference type="ARBA" id="ARBA00022692"/>
    </source>
</evidence>
<keyword evidence="4" id="KW-1003">Cell membrane</keyword>